<keyword evidence="1" id="KW-0732">Signal</keyword>
<accession>A0A6G1HJH6</accession>
<gene>
    <name evidence="2" type="ORF">EJ06DRAFT_534350</name>
</gene>
<protein>
    <submittedName>
        <fullName evidence="2">Uncharacterized protein</fullName>
    </submittedName>
</protein>
<evidence type="ECO:0000256" key="1">
    <source>
        <dbReference type="SAM" id="SignalP"/>
    </source>
</evidence>
<name>A0A6G1HJH6_9PEZI</name>
<evidence type="ECO:0000313" key="3">
    <source>
        <dbReference type="Proteomes" id="UP000799640"/>
    </source>
</evidence>
<feature type="chain" id="PRO_5026333821" evidence="1">
    <location>
        <begin position="26"/>
        <end position="64"/>
    </location>
</feature>
<dbReference type="EMBL" id="ML996708">
    <property type="protein sequence ID" value="KAF2396213.1"/>
    <property type="molecule type" value="Genomic_DNA"/>
</dbReference>
<keyword evidence="3" id="KW-1185">Reference proteome</keyword>
<proteinExistence type="predicted"/>
<dbReference type="Proteomes" id="UP000799640">
    <property type="component" value="Unassembled WGS sequence"/>
</dbReference>
<evidence type="ECO:0000313" key="2">
    <source>
        <dbReference type="EMBL" id="KAF2396213.1"/>
    </source>
</evidence>
<organism evidence="2 3">
    <name type="scientific">Trichodelitschia bisporula</name>
    <dbReference type="NCBI Taxonomy" id="703511"/>
    <lineage>
        <taxon>Eukaryota</taxon>
        <taxon>Fungi</taxon>
        <taxon>Dikarya</taxon>
        <taxon>Ascomycota</taxon>
        <taxon>Pezizomycotina</taxon>
        <taxon>Dothideomycetes</taxon>
        <taxon>Dothideomycetes incertae sedis</taxon>
        <taxon>Phaeotrichales</taxon>
        <taxon>Phaeotrichaceae</taxon>
        <taxon>Trichodelitschia</taxon>
    </lineage>
</organism>
<sequence>MWSPCPGRRWLGAIVFVWLGGTACGGIPAAIPVGMPMGVFTGPVGVVDVKEEALEIPIHAIWVM</sequence>
<feature type="signal peptide" evidence="1">
    <location>
        <begin position="1"/>
        <end position="25"/>
    </location>
</feature>
<reference evidence="2" key="1">
    <citation type="journal article" date="2020" name="Stud. Mycol.">
        <title>101 Dothideomycetes genomes: a test case for predicting lifestyles and emergence of pathogens.</title>
        <authorList>
            <person name="Haridas S."/>
            <person name="Albert R."/>
            <person name="Binder M."/>
            <person name="Bloem J."/>
            <person name="Labutti K."/>
            <person name="Salamov A."/>
            <person name="Andreopoulos B."/>
            <person name="Baker S."/>
            <person name="Barry K."/>
            <person name="Bills G."/>
            <person name="Bluhm B."/>
            <person name="Cannon C."/>
            <person name="Castanera R."/>
            <person name="Culley D."/>
            <person name="Daum C."/>
            <person name="Ezra D."/>
            <person name="Gonzalez J."/>
            <person name="Henrissat B."/>
            <person name="Kuo A."/>
            <person name="Liang C."/>
            <person name="Lipzen A."/>
            <person name="Lutzoni F."/>
            <person name="Magnuson J."/>
            <person name="Mondo S."/>
            <person name="Nolan M."/>
            <person name="Ohm R."/>
            <person name="Pangilinan J."/>
            <person name="Park H.-J."/>
            <person name="Ramirez L."/>
            <person name="Alfaro M."/>
            <person name="Sun H."/>
            <person name="Tritt A."/>
            <person name="Yoshinaga Y."/>
            <person name="Zwiers L.-H."/>
            <person name="Turgeon B."/>
            <person name="Goodwin S."/>
            <person name="Spatafora J."/>
            <person name="Crous P."/>
            <person name="Grigoriev I."/>
        </authorList>
    </citation>
    <scope>NUCLEOTIDE SEQUENCE</scope>
    <source>
        <strain evidence="2">CBS 262.69</strain>
    </source>
</reference>
<dbReference type="AlphaFoldDB" id="A0A6G1HJH6"/>